<dbReference type="PANTHER" id="PTHR47724">
    <property type="entry name" value="PEPTIDYL-PROLYL CIS-TRANS ISOMERASE CYP26-2, CHLOROPLASTIC"/>
    <property type="match status" value="1"/>
</dbReference>
<comment type="function">
    <text evidence="1">PPIases accelerate the folding of proteins. It catalyzes the cis-trans isomerization of proline imidic peptide bonds in oligopeptides.</text>
</comment>
<evidence type="ECO:0000313" key="3">
    <source>
        <dbReference type="EMBL" id="KAL3632961.1"/>
    </source>
</evidence>
<dbReference type="Gene3D" id="2.40.100.10">
    <property type="entry name" value="Cyclophilin-like"/>
    <property type="match status" value="1"/>
</dbReference>
<proteinExistence type="inferred from homology"/>
<dbReference type="InterPro" id="IPR029000">
    <property type="entry name" value="Cyclophilin-like_dom_sf"/>
</dbReference>
<keyword evidence="1" id="KW-0697">Rotamase</keyword>
<comment type="similarity">
    <text evidence="1">Belongs to the cyclophilin-type PPIase family.</text>
</comment>
<evidence type="ECO:0000256" key="1">
    <source>
        <dbReference type="RuleBase" id="RU363019"/>
    </source>
</evidence>
<dbReference type="FunFam" id="2.40.100.10:FF:000040">
    <property type="entry name" value="Peptidyl-prolyl cis-trans isomerase B"/>
    <property type="match status" value="1"/>
</dbReference>
<dbReference type="InterPro" id="IPR002130">
    <property type="entry name" value="Cyclophilin-type_PPIase_dom"/>
</dbReference>
<name>A0ABD3CSJ3_9LAMI</name>
<dbReference type="PANTHER" id="PTHR47724:SF1">
    <property type="entry name" value="PEPTIDYL-PROLYL CIS-TRANS ISOMERASE CYP26-2, CHLOROPLASTIC"/>
    <property type="match status" value="1"/>
</dbReference>
<dbReference type="GO" id="GO:0003755">
    <property type="term" value="F:peptidyl-prolyl cis-trans isomerase activity"/>
    <property type="evidence" value="ECO:0007669"/>
    <property type="project" value="UniProtKB-UniRule"/>
</dbReference>
<dbReference type="SUPFAM" id="SSF50891">
    <property type="entry name" value="Cyclophilin-like"/>
    <property type="match status" value="1"/>
</dbReference>
<comment type="caution">
    <text evidence="3">The sequence shown here is derived from an EMBL/GenBank/DDBJ whole genome shotgun (WGS) entry which is preliminary data.</text>
</comment>
<dbReference type="AlphaFoldDB" id="A0ABD3CSJ3"/>
<evidence type="ECO:0000313" key="4">
    <source>
        <dbReference type="Proteomes" id="UP001632038"/>
    </source>
</evidence>
<comment type="catalytic activity">
    <reaction evidence="1">
        <text>[protein]-peptidylproline (omega=180) = [protein]-peptidylproline (omega=0)</text>
        <dbReference type="Rhea" id="RHEA:16237"/>
        <dbReference type="Rhea" id="RHEA-COMP:10747"/>
        <dbReference type="Rhea" id="RHEA-COMP:10748"/>
        <dbReference type="ChEBI" id="CHEBI:83833"/>
        <dbReference type="ChEBI" id="CHEBI:83834"/>
        <dbReference type="EC" id="5.2.1.8"/>
    </reaction>
</comment>
<dbReference type="Pfam" id="PF00160">
    <property type="entry name" value="Pro_isomerase"/>
    <property type="match status" value="1"/>
</dbReference>
<accession>A0ABD3CSJ3</accession>
<keyword evidence="4" id="KW-1185">Reference proteome</keyword>
<dbReference type="EC" id="5.2.1.8" evidence="1"/>
<gene>
    <name evidence="3" type="ORF">CASFOL_025945</name>
</gene>
<keyword evidence="1" id="KW-0413">Isomerase</keyword>
<reference evidence="4" key="1">
    <citation type="journal article" date="2024" name="IScience">
        <title>Strigolactones Initiate the Formation of Haustorium-like Structures in Castilleja.</title>
        <authorList>
            <person name="Buerger M."/>
            <person name="Peterson D."/>
            <person name="Chory J."/>
        </authorList>
    </citation>
    <scope>NUCLEOTIDE SEQUENCE [LARGE SCALE GENOMIC DNA]</scope>
</reference>
<dbReference type="Proteomes" id="UP001632038">
    <property type="component" value="Unassembled WGS sequence"/>
</dbReference>
<dbReference type="PROSITE" id="PS50072">
    <property type="entry name" value="CSA_PPIASE_2"/>
    <property type="match status" value="1"/>
</dbReference>
<sequence>MHCSSRLLHRYNLTPPPKPLFPVTSLSSPPNNPISSRRQFTSSSSLLLLLTTTPPDPLKAIAETINTKHEYPNAFLDISINGEPVGRIIITLYTDTVPFGAARFSELVTGAAGVSYRRKSFVKIMPNYVQHGGLISYSSNNNSALISEWEKQEKQQNGTCRNVAKSVSILVRDPSKPPPGTKLVARKGKLEMIDEEVMGPNGTEFVIVTRDSPELDESGLVVGTVVEGMDVVERIAEIKTVQDNSSSNYFKVAKLIGDKRAVVAERGFNRPYSKVVVTNCGLIMG</sequence>
<evidence type="ECO:0000259" key="2">
    <source>
        <dbReference type="PROSITE" id="PS50072"/>
    </source>
</evidence>
<dbReference type="InterPro" id="IPR044185">
    <property type="entry name" value="CYP26-2-like"/>
</dbReference>
<protein>
    <recommendedName>
        <fullName evidence="1">Peptidyl-prolyl cis-trans isomerase</fullName>
        <shortName evidence="1">PPIase</shortName>
        <ecNumber evidence="1">5.2.1.8</ecNumber>
    </recommendedName>
</protein>
<dbReference type="PRINTS" id="PR00153">
    <property type="entry name" value="CSAPPISMRASE"/>
</dbReference>
<organism evidence="3 4">
    <name type="scientific">Castilleja foliolosa</name>
    <dbReference type="NCBI Taxonomy" id="1961234"/>
    <lineage>
        <taxon>Eukaryota</taxon>
        <taxon>Viridiplantae</taxon>
        <taxon>Streptophyta</taxon>
        <taxon>Embryophyta</taxon>
        <taxon>Tracheophyta</taxon>
        <taxon>Spermatophyta</taxon>
        <taxon>Magnoliopsida</taxon>
        <taxon>eudicotyledons</taxon>
        <taxon>Gunneridae</taxon>
        <taxon>Pentapetalae</taxon>
        <taxon>asterids</taxon>
        <taxon>lamiids</taxon>
        <taxon>Lamiales</taxon>
        <taxon>Orobanchaceae</taxon>
        <taxon>Pedicularideae</taxon>
        <taxon>Castillejinae</taxon>
        <taxon>Castilleja</taxon>
    </lineage>
</organism>
<dbReference type="EMBL" id="JAVIJP010000032">
    <property type="protein sequence ID" value="KAL3632961.1"/>
    <property type="molecule type" value="Genomic_DNA"/>
</dbReference>
<feature type="domain" description="PPIase cyclophilin-type" evidence="2">
    <location>
        <begin position="75"/>
        <end position="282"/>
    </location>
</feature>